<evidence type="ECO:0000259" key="3">
    <source>
        <dbReference type="Pfam" id="PF22254"/>
    </source>
</evidence>
<organism evidence="4 5">
    <name type="scientific">Lithohypha guttulata</name>
    <dbReference type="NCBI Taxonomy" id="1690604"/>
    <lineage>
        <taxon>Eukaryota</taxon>
        <taxon>Fungi</taxon>
        <taxon>Dikarya</taxon>
        <taxon>Ascomycota</taxon>
        <taxon>Pezizomycotina</taxon>
        <taxon>Eurotiomycetes</taxon>
        <taxon>Chaetothyriomycetidae</taxon>
        <taxon>Chaetothyriales</taxon>
        <taxon>Trichomeriaceae</taxon>
        <taxon>Lithohypha</taxon>
    </lineage>
</organism>
<proteinExistence type="predicted"/>
<name>A0AAN7T0R4_9EURO</name>
<evidence type="ECO:0000313" key="5">
    <source>
        <dbReference type="Proteomes" id="UP001309876"/>
    </source>
</evidence>
<dbReference type="Proteomes" id="UP001309876">
    <property type="component" value="Unassembled WGS sequence"/>
</dbReference>
<dbReference type="PANTHER" id="PTHR12716:SF8">
    <property type="entry name" value="TRANSCRIPTION INITIATION FACTOR IIE SUBUNIT BETA"/>
    <property type="match status" value="1"/>
</dbReference>
<dbReference type="EMBL" id="JAVRRJ010000003">
    <property type="protein sequence ID" value="KAK5086343.1"/>
    <property type="molecule type" value="Genomic_DNA"/>
</dbReference>
<protein>
    <submittedName>
        <fullName evidence="4">Transcription factor TFIIE beta subunit, TFIIEB, Tfa2</fullName>
    </submittedName>
</protein>
<sequence length="226" mass="26248">MSTERTQSITKARAKSVQAKERIKDKFPAVLKWDDVLNYCFSAIERHKDVLFYYTQLVKKDSEVTYNEKDNTLVYKPPYPIRTPEQLIEFFQANTDVQSIEVAKLKKGWPDCDAEIDKLEKEHKITVMRNKKDGSPRVIFADDPTLHINLDEEFVNHWQSIQLPSKDDIIRFLIASRRTPAGQVAANTAVVKQKKQARKNRQSTKQTNKHMHGIFKDYSGIRPKGK</sequence>
<comment type="caution">
    <text evidence="4">The sequence shown here is derived from an EMBL/GenBank/DDBJ whole genome shotgun (WGS) entry which is preliminary data.</text>
</comment>
<dbReference type="GO" id="GO:0006367">
    <property type="term" value="P:transcription initiation at RNA polymerase II promoter"/>
    <property type="evidence" value="ECO:0007669"/>
    <property type="project" value="InterPro"/>
</dbReference>
<evidence type="ECO:0000256" key="1">
    <source>
        <dbReference type="SAM" id="MobiDB-lite"/>
    </source>
</evidence>
<feature type="compositionally biased region" description="Basic residues" evidence="1">
    <location>
        <begin position="192"/>
        <end position="213"/>
    </location>
</feature>
<accession>A0AAN7T0R4</accession>
<dbReference type="AlphaFoldDB" id="A0AAN7T0R4"/>
<gene>
    <name evidence="4" type="primary">tfa2</name>
    <name evidence="4" type="ORF">LTR05_003511</name>
</gene>
<dbReference type="InterPro" id="IPR040501">
    <property type="entry name" value="TFA2_Winged_2"/>
</dbReference>
<evidence type="ECO:0000259" key="2">
    <source>
        <dbReference type="Pfam" id="PF18121"/>
    </source>
</evidence>
<dbReference type="GeneID" id="90020025"/>
<dbReference type="PANTHER" id="PTHR12716">
    <property type="entry name" value="TRANSCRIPTION INITIATION FACTOR IIE, BETA SUBUNIT"/>
    <property type="match status" value="1"/>
</dbReference>
<dbReference type="Pfam" id="PF22254">
    <property type="entry name" value="TFA2_E-tether"/>
    <property type="match status" value="1"/>
</dbReference>
<dbReference type="InterPro" id="IPR016656">
    <property type="entry name" value="TFIIE-bsu"/>
</dbReference>
<dbReference type="GO" id="GO:0005673">
    <property type="term" value="C:transcription factor TFIIE complex"/>
    <property type="evidence" value="ECO:0007669"/>
    <property type="project" value="InterPro"/>
</dbReference>
<reference evidence="4 5" key="1">
    <citation type="submission" date="2023-08" db="EMBL/GenBank/DDBJ databases">
        <title>Black Yeasts Isolated from many extreme environments.</title>
        <authorList>
            <person name="Coleine C."/>
            <person name="Stajich J.E."/>
            <person name="Selbmann L."/>
        </authorList>
    </citation>
    <scope>NUCLEOTIDE SEQUENCE [LARGE SCALE GENOMIC DNA]</scope>
    <source>
        <strain evidence="4 5">CCFEE 5910</strain>
    </source>
</reference>
<feature type="region of interest" description="Disordered" evidence="1">
    <location>
        <begin position="191"/>
        <end position="226"/>
    </location>
</feature>
<dbReference type="RefSeq" id="XP_064757404.1">
    <property type="nucleotide sequence ID" value="XM_064894717.1"/>
</dbReference>
<dbReference type="Pfam" id="PF18121">
    <property type="entry name" value="TFA2_Winged_2"/>
    <property type="match status" value="1"/>
</dbReference>
<dbReference type="GO" id="GO:0001097">
    <property type="term" value="F:TFIIH-class transcription factor complex binding"/>
    <property type="evidence" value="ECO:0007669"/>
    <property type="project" value="TreeGrafter"/>
</dbReference>
<keyword evidence="5" id="KW-1185">Reference proteome</keyword>
<dbReference type="InterPro" id="IPR054600">
    <property type="entry name" value="TFA2_E-tether"/>
</dbReference>
<feature type="domain" description="Transcription initiation factor IIE subunit beta E-tether" evidence="3">
    <location>
        <begin position="149"/>
        <end position="174"/>
    </location>
</feature>
<evidence type="ECO:0000313" key="4">
    <source>
        <dbReference type="EMBL" id="KAK5086343.1"/>
    </source>
</evidence>
<feature type="domain" description="TFA2 Winged helix" evidence="2">
    <location>
        <begin position="82"/>
        <end position="142"/>
    </location>
</feature>